<protein>
    <submittedName>
        <fullName evidence="2">Uncharacterized protein</fullName>
    </submittedName>
</protein>
<dbReference type="EMBL" id="AFWV01000007">
    <property type="protein sequence ID" value="EGV18269.1"/>
    <property type="molecule type" value="Genomic_DNA"/>
</dbReference>
<accession>F9UBF1</accession>
<proteinExistence type="predicted"/>
<gene>
    <name evidence="2" type="ORF">ThimaDRAFT_2253</name>
</gene>
<organism evidence="2 3">
    <name type="scientific">Thiocapsa marina 5811</name>
    <dbReference type="NCBI Taxonomy" id="768671"/>
    <lineage>
        <taxon>Bacteria</taxon>
        <taxon>Pseudomonadati</taxon>
        <taxon>Pseudomonadota</taxon>
        <taxon>Gammaproteobacteria</taxon>
        <taxon>Chromatiales</taxon>
        <taxon>Chromatiaceae</taxon>
        <taxon>Thiocapsa</taxon>
    </lineage>
</organism>
<sequence length="89" mass="9080">MVSVRPACPAGAEHLPQPVRTDPLLWAALALAVLGLVMTTSVDVERGALRDPNISRAAPSLGCAALTPTDVNRSESGCVGPAGPEPSRP</sequence>
<evidence type="ECO:0000313" key="3">
    <source>
        <dbReference type="Proteomes" id="UP000005459"/>
    </source>
</evidence>
<evidence type="ECO:0000256" key="1">
    <source>
        <dbReference type="SAM" id="MobiDB-lite"/>
    </source>
</evidence>
<reference evidence="2 3" key="1">
    <citation type="submission" date="2011-06" db="EMBL/GenBank/DDBJ databases">
        <title>The draft genome of Thiocapsa marina 5811.</title>
        <authorList>
            <consortium name="US DOE Joint Genome Institute (JGI-PGF)"/>
            <person name="Lucas S."/>
            <person name="Han J."/>
            <person name="Cheng J.-F."/>
            <person name="Goodwin L."/>
            <person name="Pitluck S."/>
            <person name="Peters L."/>
            <person name="Land M.L."/>
            <person name="Hauser L."/>
            <person name="Vogl K."/>
            <person name="Liu Z."/>
            <person name="Imhoff J."/>
            <person name="Thiel V."/>
            <person name="Frigaard N.-U."/>
            <person name="Bryant D."/>
            <person name="Woyke T.J."/>
        </authorList>
    </citation>
    <scope>NUCLEOTIDE SEQUENCE [LARGE SCALE GENOMIC DNA]</scope>
    <source>
        <strain evidence="2 3">5811</strain>
    </source>
</reference>
<evidence type="ECO:0000313" key="2">
    <source>
        <dbReference type="EMBL" id="EGV18269.1"/>
    </source>
</evidence>
<dbReference type="AlphaFoldDB" id="F9UBF1"/>
<feature type="region of interest" description="Disordered" evidence="1">
    <location>
        <begin position="66"/>
        <end position="89"/>
    </location>
</feature>
<keyword evidence="3" id="KW-1185">Reference proteome</keyword>
<name>F9UBF1_9GAMM</name>
<dbReference type="Proteomes" id="UP000005459">
    <property type="component" value="Unassembled WGS sequence"/>
</dbReference>